<evidence type="ECO:0000313" key="1">
    <source>
        <dbReference type="Proteomes" id="UP000887565"/>
    </source>
</evidence>
<keyword evidence="1" id="KW-1185">Reference proteome</keyword>
<evidence type="ECO:0000313" key="2">
    <source>
        <dbReference type="WBParaSite" id="nRc.2.0.1.t01615-RA"/>
    </source>
</evidence>
<sequence>MHSLPGPAAIRHAVNMKKMIPDSNATCSKRTIGKYSNLMNLDDRYLINYIDLDLELHRNTNEFLLQCFDSNAKDLKLK</sequence>
<reference evidence="2" key="1">
    <citation type="submission" date="2022-11" db="UniProtKB">
        <authorList>
            <consortium name="WormBaseParasite"/>
        </authorList>
    </citation>
    <scope>IDENTIFICATION</scope>
</reference>
<protein>
    <submittedName>
        <fullName evidence="2">Uncharacterized protein</fullName>
    </submittedName>
</protein>
<name>A0A915HJ50_ROMCU</name>
<dbReference type="Proteomes" id="UP000887565">
    <property type="component" value="Unplaced"/>
</dbReference>
<dbReference type="WBParaSite" id="nRc.2.0.1.t01615-RA">
    <property type="protein sequence ID" value="nRc.2.0.1.t01615-RA"/>
    <property type="gene ID" value="nRc.2.0.1.g01615"/>
</dbReference>
<accession>A0A915HJ50</accession>
<proteinExistence type="predicted"/>
<organism evidence="1 2">
    <name type="scientific">Romanomermis culicivorax</name>
    <name type="common">Nematode worm</name>
    <dbReference type="NCBI Taxonomy" id="13658"/>
    <lineage>
        <taxon>Eukaryota</taxon>
        <taxon>Metazoa</taxon>
        <taxon>Ecdysozoa</taxon>
        <taxon>Nematoda</taxon>
        <taxon>Enoplea</taxon>
        <taxon>Dorylaimia</taxon>
        <taxon>Mermithida</taxon>
        <taxon>Mermithoidea</taxon>
        <taxon>Mermithidae</taxon>
        <taxon>Romanomermis</taxon>
    </lineage>
</organism>
<dbReference type="AlphaFoldDB" id="A0A915HJ50"/>